<keyword evidence="2" id="KW-1185">Reference proteome</keyword>
<comment type="caution">
    <text evidence="1">The sequence shown here is derived from an EMBL/GenBank/DDBJ whole genome shotgun (WGS) entry which is preliminary data.</text>
</comment>
<accession>A0ACB0KAP3</accession>
<reference evidence="1" key="1">
    <citation type="submission" date="2023-10" db="EMBL/GenBank/DDBJ databases">
        <authorList>
            <person name="Rodriguez Cubillos JULIANA M."/>
            <person name="De Vega J."/>
        </authorList>
    </citation>
    <scope>NUCLEOTIDE SEQUENCE</scope>
</reference>
<dbReference type="Proteomes" id="UP001177021">
    <property type="component" value="Unassembled WGS sequence"/>
</dbReference>
<dbReference type="EMBL" id="CASHSV030000206">
    <property type="protein sequence ID" value="CAJ2653349.1"/>
    <property type="molecule type" value="Genomic_DNA"/>
</dbReference>
<name>A0ACB0KAP3_TRIPR</name>
<sequence length="1006" mass="110824">MKIFMMFLLCFASQMLVYCMPFATVALALSSETDKHALLTLKEKLTNGAPDSLPSWNESLHFCEWEGITCGRRHMRVSVLHLENQPLGGILGPSLGNLTFLRVLNLSNINLHGEIPKQVGRLKRLQVLSLHNNKIQGEIPTELSNCTNIKVIDLGLNQLTGRIPTWFGSMTQLFGLVLGRNNLVGTIPTSLGNSSSLQYIILAENPLEGAIPYSLGWLGLKILNLGATNLSGEIPHSFYNLSTIQYIDIGQNKLFGTLPSNLIFPNLIELLIAENQITGNFPSSISNLTELKKVDIGENYFNGPMPITLGNLNKLEAFVIGTNNFGNGRPRDLDFLSSLINCTRLSILVLDRNNFGGELPELIGNFSSQLSWLSLMNNQIYGVIPERIGQLIGLTSLDIRNNFLEGTIPDSIGKLNNLVVLNLQKNKLSGNIPTSIGNFTSLSKLFLTDNELQGSIPFTLRYCTNLLELSIAYNKLSGDIPNQIFSYLESLIFIFLEDNSLTGPIPSEFGNLKHLVVLYLDSNKFSGEIPKDLASCLTLVELRLSRNFLHGSIPLFLGSFRSLVVLDISNNNFSSTIPFELENLTFLSTLNLSFNKLYGEVPKGGVFSNVSTISIIGNKNLCGGIPQLKLPVCFRAPSKKHKKSLKKKLILISVIGGILFSFIAFITVHFLTRKTKRLPSSPSLQNGNLRVTYGELHEATNGFSSSNLVGAGSFGSVYKGSLLHFERPIVVKVLNLQTRGAAKSFMAECKALANMKHRNLVKVLTCCSSVDYNGEDFKAIVFEFMPNGSLEKLLYDSEESGNHYLSFKQRVDIAIDVAHALDYLHNDTEQAVVHCDIKPSNVLLDDDFVAHLGDFGLARLIHGGIGHSSNDQVSSSTIIKGTIGYVPPEYGAGGQVSLQGDIYGYGILLLEMLTGKRPTNNMFNENLSLHKFCKMKIPEGIIEIVDSHLLLPFVEDQTGIVENKIKKCLVMFAGIGVACSEEFPAHRMLIKDVIVKLNEIKSKFPC</sequence>
<gene>
    <name evidence="1" type="ORF">MILVUS5_LOCUS20714</name>
</gene>
<evidence type="ECO:0000313" key="2">
    <source>
        <dbReference type="Proteomes" id="UP001177021"/>
    </source>
</evidence>
<proteinExistence type="predicted"/>
<organism evidence="1 2">
    <name type="scientific">Trifolium pratense</name>
    <name type="common">Red clover</name>
    <dbReference type="NCBI Taxonomy" id="57577"/>
    <lineage>
        <taxon>Eukaryota</taxon>
        <taxon>Viridiplantae</taxon>
        <taxon>Streptophyta</taxon>
        <taxon>Embryophyta</taxon>
        <taxon>Tracheophyta</taxon>
        <taxon>Spermatophyta</taxon>
        <taxon>Magnoliopsida</taxon>
        <taxon>eudicotyledons</taxon>
        <taxon>Gunneridae</taxon>
        <taxon>Pentapetalae</taxon>
        <taxon>rosids</taxon>
        <taxon>fabids</taxon>
        <taxon>Fabales</taxon>
        <taxon>Fabaceae</taxon>
        <taxon>Papilionoideae</taxon>
        <taxon>50 kb inversion clade</taxon>
        <taxon>NPAAA clade</taxon>
        <taxon>Hologalegina</taxon>
        <taxon>IRL clade</taxon>
        <taxon>Trifolieae</taxon>
        <taxon>Trifolium</taxon>
    </lineage>
</organism>
<protein>
    <submittedName>
        <fullName evidence="1">Uncharacterized protein</fullName>
    </submittedName>
</protein>
<evidence type="ECO:0000313" key="1">
    <source>
        <dbReference type="EMBL" id="CAJ2653349.1"/>
    </source>
</evidence>